<evidence type="ECO:0000313" key="2">
    <source>
        <dbReference type="Proteomes" id="UP001371224"/>
    </source>
</evidence>
<dbReference type="Pfam" id="PF14281">
    <property type="entry name" value="PDDEXK_4"/>
    <property type="match status" value="1"/>
</dbReference>
<dbReference type="RefSeq" id="WP_337333089.1">
    <property type="nucleotide sequence ID" value="NZ_JBBDGM010000013.1"/>
</dbReference>
<comment type="caution">
    <text evidence="1">The sequence shown here is derived from an EMBL/GenBank/DDBJ whole genome shotgun (WGS) entry which is preliminary data.</text>
</comment>
<gene>
    <name evidence="1" type="ORF">WDU99_14110</name>
</gene>
<dbReference type="EMBL" id="JBBDGM010000013">
    <property type="protein sequence ID" value="MEJ1089446.1"/>
    <property type="molecule type" value="Genomic_DNA"/>
</dbReference>
<dbReference type="Proteomes" id="UP001371224">
    <property type="component" value="Unassembled WGS sequence"/>
</dbReference>
<accession>A0ABU8LEP9</accession>
<protein>
    <submittedName>
        <fullName evidence="1">PD-(D/E)XK nuclease family protein</fullName>
    </submittedName>
</protein>
<organism evidence="1 2">
    <name type="scientific">Microbacterium bandirmense</name>
    <dbReference type="NCBI Taxonomy" id="3122050"/>
    <lineage>
        <taxon>Bacteria</taxon>
        <taxon>Bacillati</taxon>
        <taxon>Actinomycetota</taxon>
        <taxon>Actinomycetes</taxon>
        <taxon>Micrococcales</taxon>
        <taxon>Microbacteriaceae</taxon>
        <taxon>Microbacterium</taxon>
    </lineage>
</organism>
<sequence length="356" mass="38356">MSTGNDHRPLLGTLAGRAGLGETFATEALGVILQSSGMRAALLRFLEQNLSVDLSGVAHVLTEVDHSEFGRTDIEGQDASGRPLVIIEAKFGATLTVDQAARYLALQASECAGHQSALVLLMPKARTEDAAQLMRRAAGRVVPNDSAMASVSWTEILDVLTAALGENDRGPRSLEADLIQLNALVEARTRFVLEPLGGAAMGEEWQTRRAELVGLVDIATQQLADHLGVWRGPQVARRDIAYAPSYYLKAAGPVPGTHFSVGLHSGFASEGLTPMWLRFHKVTGERLAVKRIRGFLGDAPRYAPVLRNDGGHLWVPIDLDPHQADEALVESVVEQVVAILVEARAESAERELKQTT</sequence>
<evidence type="ECO:0000313" key="1">
    <source>
        <dbReference type="EMBL" id="MEJ1089446.1"/>
    </source>
</evidence>
<reference evidence="1 2" key="1">
    <citation type="submission" date="2024-02" db="EMBL/GenBank/DDBJ databases">
        <authorList>
            <person name="Saticioglu I.B."/>
        </authorList>
    </citation>
    <scope>NUCLEOTIDE SEQUENCE [LARGE SCALE GENOMIC DNA]</scope>
    <source>
        <strain evidence="1 2">Mu-80</strain>
    </source>
</reference>
<keyword evidence="2" id="KW-1185">Reference proteome</keyword>
<dbReference type="InterPro" id="IPR029470">
    <property type="entry name" value="PDDEXK_4"/>
</dbReference>
<name>A0ABU8LEP9_9MICO</name>
<proteinExistence type="predicted"/>